<dbReference type="RefSeq" id="WP_242943149.1">
    <property type="nucleotide sequence ID" value="NZ_FOCG01000002.1"/>
</dbReference>
<evidence type="ECO:0000256" key="2">
    <source>
        <dbReference type="ARBA" id="ARBA00017228"/>
    </source>
</evidence>
<gene>
    <name evidence="11" type="ORF">SAMN05216180_2181</name>
</gene>
<keyword evidence="5 9" id="KW-0479">Metal-binding</keyword>
<dbReference type="Proteomes" id="UP000199158">
    <property type="component" value="Unassembled WGS sequence"/>
</dbReference>
<reference evidence="11 12" key="1">
    <citation type="submission" date="2016-10" db="EMBL/GenBank/DDBJ databases">
        <authorList>
            <person name="de Groot N.N."/>
        </authorList>
    </citation>
    <scope>NUCLEOTIDE SEQUENCE [LARGE SCALE GENOMIC DNA]</scope>
    <source>
        <strain evidence="11 12">CGMCC 1.5070</strain>
    </source>
</reference>
<feature type="domain" description="Radical SAM core" evidence="10">
    <location>
        <begin position="3"/>
        <end position="235"/>
    </location>
</feature>
<evidence type="ECO:0000256" key="8">
    <source>
        <dbReference type="ARBA" id="ARBA00023186"/>
    </source>
</evidence>
<accession>A0A1H8CK03</accession>
<dbReference type="InterPro" id="IPR006638">
    <property type="entry name" value="Elp3/MiaA/NifB-like_rSAM"/>
</dbReference>
<evidence type="ECO:0000256" key="5">
    <source>
        <dbReference type="ARBA" id="ARBA00022723"/>
    </source>
</evidence>
<dbReference type="InterPro" id="IPR007197">
    <property type="entry name" value="rSAM"/>
</dbReference>
<evidence type="ECO:0000259" key="10">
    <source>
        <dbReference type="PROSITE" id="PS51918"/>
    </source>
</evidence>
<proteinExistence type="inferred from homology"/>
<dbReference type="PANTHER" id="PTHR13932:SF5">
    <property type="entry name" value="RADICAL S-ADENOSYL METHIONINE DOMAIN-CONTAINING PROTEIN 1, MITOCHONDRIAL"/>
    <property type="match status" value="1"/>
</dbReference>
<name>A0A1H8CK03_9FIRM</name>
<evidence type="ECO:0000256" key="7">
    <source>
        <dbReference type="ARBA" id="ARBA00023014"/>
    </source>
</evidence>
<keyword evidence="8 9" id="KW-0143">Chaperone</keyword>
<dbReference type="SFLD" id="SFLDS00029">
    <property type="entry name" value="Radical_SAM"/>
    <property type="match status" value="1"/>
</dbReference>
<evidence type="ECO:0000313" key="12">
    <source>
        <dbReference type="Proteomes" id="UP000199158"/>
    </source>
</evidence>
<dbReference type="GO" id="GO:0004109">
    <property type="term" value="F:coproporphyrinogen oxidase activity"/>
    <property type="evidence" value="ECO:0007669"/>
    <property type="project" value="InterPro"/>
</dbReference>
<evidence type="ECO:0000256" key="3">
    <source>
        <dbReference type="ARBA" id="ARBA00022617"/>
    </source>
</evidence>
<dbReference type="SMART" id="SM00729">
    <property type="entry name" value="Elp3"/>
    <property type="match status" value="1"/>
</dbReference>
<dbReference type="GO" id="GO:0006779">
    <property type="term" value="P:porphyrin-containing compound biosynthetic process"/>
    <property type="evidence" value="ECO:0007669"/>
    <property type="project" value="InterPro"/>
</dbReference>
<protein>
    <recommendedName>
        <fullName evidence="2 9">Heme chaperone HemW</fullName>
    </recommendedName>
</protein>
<dbReference type="Pfam" id="PF06969">
    <property type="entry name" value="HemN_C"/>
    <property type="match status" value="1"/>
</dbReference>
<keyword evidence="3 9" id="KW-0349">Heme</keyword>
<dbReference type="SFLD" id="SFLDF00288">
    <property type="entry name" value="HemN-like__clustered_with_nucl"/>
    <property type="match status" value="1"/>
</dbReference>
<dbReference type="Pfam" id="PF04055">
    <property type="entry name" value="Radical_SAM"/>
    <property type="match status" value="1"/>
</dbReference>
<keyword evidence="6 9" id="KW-0408">Iron</keyword>
<dbReference type="GO" id="GO:0046872">
    <property type="term" value="F:metal ion binding"/>
    <property type="evidence" value="ECO:0007669"/>
    <property type="project" value="UniProtKB-UniRule"/>
</dbReference>
<dbReference type="NCBIfam" id="TIGR00539">
    <property type="entry name" value="hemN_rel"/>
    <property type="match status" value="1"/>
</dbReference>
<dbReference type="InterPro" id="IPR010723">
    <property type="entry name" value="HemN_C"/>
</dbReference>
<keyword evidence="9" id="KW-0004">4Fe-4S</keyword>
<dbReference type="PROSITE" id="PS51918">
    <property type="entry name" value="RADICAL_SAM"/>
    <property type="match status" value="1"/>
</dbReference>
<dbReference type="SFLD" id="SFLDG01065">
    <property type="entry name" value="anaerobic_coproporphyrinogen-I"/>
    <property type="match status" value="1"/>
</dbReference>
<dbReference type="PANTHER" id="PTHR13932">
    <property type="entry name" value="COPROPORPHYRINIGEN III OXIDASE"/>
    <property type="match status" value="1"/>
</dbReference>
<dbReference type="InterPro" id="IPR013785">
    <property type="entry name" value="Aldolase_TIM"/>
</dbReference>
<dbReference type="EMBL" id="FOCG01000002">
    <property type="protein sequence ID" value="SEM95306.1"/>
    <property type="molecule type" value="Genomic_DNA"/>
</dbReference>
<dbReference type="AlphaFoldDB" id="A0A1H8CK03"/>
<comment type="function">
    <text evidence="9">Probably acts as a heme chaperone, transferring heme to an unknown acceptor. Binds one molecule of heme per monomer, possibly covalently. Binds 1 [4Fe-4S] cluster. The cluster is coordinated with 3 cysteines and an exchangeable S-adenosyl-L-methionine.</text>
</comment>
<dbReference type="SFLD" id="SFLDF00562">
    <property type="entry name" value="HemN-like__clustered_with_heat"/>
    <property type="match status" value="1"/>
</dbReference>
<dbReference type="STRING" id="474960.SAMN05216180_2181"/>
<evidence type="ECO:0000256" key="4">
    <source>
        <dbReference type="ARBA" id="ARBA00022691"/>
    </source>
</evidence>
<keyword evidence="9" id="KW-0963">Cytoplasm</keyword>
<comment type="subcellular location">
    <subcellularLocation>
        <location evidence="9">Cytoplasm</location>
    </subcellularLocation>
</comment>
<keyword evidence="4 9" id="KW-0949">S-adenosyl-L-methionine</keyword>
<dbReference type="InterPro" id="IPR058240">
    <property type="entry name" value="rSAM_sf"/>
</dbReference>
<organism evidence="11 12">
    <name type="scientific">Hydrogenoanaerobacterium saccharovorans</name>
    <dbReference type="NCBI Taxonomy" id="474960"/>
    <lineage>
        <taxon>Bacteria</taxon>
        <taxon>Bacillati</taxon>
        <taxon>Bacillota</taxon>
        <taxon>Clostridia</taxon>
        <taxon>Eubacteriales</taxon>
        <taxon>Oscillospiraceae</taxon>
        <taxon>Hydrogenoanaerobacterium</taxon>
    </lineage>
</organism>
<keyword evidence="7 9" id="KW-0411">Iron-sulfur</keyword>
<sequence>MMEKVSKKIGLYIHVPFCVSKCPYCDFYSLKADDDTMDAYTSAVCTCIDRMSARYPYPADTLYFGGGTPVLLGASRLANILNHANAGFGLHNAEITLEANPHSTLLQTLADLHKAGVNRLSMGLQSAVPEELAFLGRGHTPDEARRAVEDARTAGFDNISLDIMMGIPRQTAHSVERSIDFCADLGIEHISSYLLKVEEGTPFYANNILSICPDSDEQAEIYLHAVEYLANKGYSQYEISNFARDEKTSRHNLKYWNCEEYIGIGPSAHSFIDGERRYYERDLQGFVASNGEQGWKFDAIGGDFEEYAMLKLRLTSGLHFDDIQQRYPTVDTAAMIKKAKPMRKAGLLHLTDKGIALTPQGFLLSNSVIAELIL</sequence>
<evidence type="ECO:0000256" key="1">
    <source>
        <dbReference type="ARBA" id="ARBA00006100"/>
    </source>
</evidence>
<dbReference type="Gene3D" id="3.20.20.70">
    <property type="entry name" value="Aldolase class I"/>
    <property type="match status" value="1"/>
</dbReference>
<dbReference type="GO" id="GO:0051539">
    <property type="term" value="F:4 iron, 4 sulfur cluster binding"/>
    <property type="evidence" value="ECO:0007669"/>
    <property type="project" value="UniProtKB-UniRule"/>
</dbReference>
<evidence type="ECO:0000256" key="9">
    <source>
        <dbReference type="RuleBase" id="RU364116"/>
    </source>
</evidence>
<evidence type="ECO:0000313" key="11">
    <source>
        <dbReference type="EMBL" id="SEM95306.1"/>
    </source>
</evidence>
<dbReference type="SUPFAM" id="SSF102114">
    <property type="entry name" value="Radical SAM enzymes"/>
    <property type="match status" value="1"/>
</dbReference>
<dbReference type="GO" id="GO:0005737">
    <property type="term" value="C:cytoplasm"/>
    <property type="evidence" value="ECO:0007669"/>
    <property type="project" value="UniProtKB-SubCell"/>
</dbReference>
<comment type="similarity">
    <text evidence="1">Belongs to the anaerobic coproporphyrinogen-III oxidase family. HemW subfamily.</text>
</comment>
<evidence type="ECO:0000256" key="6">
    <source>
        <dbReference type="ARBA" id="ARBA00023004"/>
    </source>
</evidence>
<dbReference type="InterPro" id="IPR034505">
    <property type="entry name" value="Coproporphyrinogen-III_oxidase"/>
</dbReference>
<keyword evidence="12" id="KW-1185">Reference proteome</keyword>
<dbReference type="InterPro" id="IPR004559">
    <property type="entry name" value="HemW-like"/>
</dbReference>